<feature type="compositionally biased region" description="Polar residues" evidence="1">
    <location>
        <begin position="108"/>
        <end position="120"/>
    </location>
</feature>
<feature type="compositionally biased region" description="Basic residues" evidence="1">
    <location>
        <begin position="128"/>
        <end position="137"/>
    </location>
</feature>
<organism evidence="2 3">
    <name type="scientific">Takifugu flavidus</name>
    <name type="common">sansaifugu</name>
    <dbReference type="NCBI Taxonomy" id="433684"/>
    <lineage>
        <taxon>Eukaryota</taxon>
        <taxon>Metazoa</taxon>
        <taxon>Chordata</taxon>
        <taxon>Craniata</taxon>
        <taxon>Vertebrata</taxon>
        <taxon>Euteleostomi</taxon>
        <taxon>Actinopterygii</taxon>
        <taxon>Neopterygii</taxon>
        <taxon>Teleostei</taxon>
        <taxon>Neoteleostei</taxon>
        <taxon>Acanthomorphata</taxon>
        <taxon>Eupercaria</taxon>
        <taxon>Tetraodontiformes</taxon>
        <taxon>Tetradontoidea</taxon>
        <taxon>Tetraodontidae</taxon>
        <taxon>Takifugu</taxon>
    </lineage>
</organism>
<dbReference type="AlphaFoldDB" id="A0A5C6PNY1"/>
<evidence type="ECO:0000313" key="3">
    <source>
        <dbReference type="Proteomes" id="UP000324091"/>
    </source>
</evidence>
<feature type="region of interest" description="Disordered" evidence="1">
    <location>
        <begin position="98"/>
        <end position="190"/>
    </location>
</feature>
<dbReference type="Proteomes" id="UP000324091">
    <property type="component" value="Chromosome 1"/>
</dbReference>
<feature type="compositionally biased region" description="Basic and acidic residues" evidence="1">
    <location>
        <begin position="172"/>
        <end position="190"/>
    </location>
</feature>
<dbReference type="EMBL" id="RHFK02000001">
    <property type="protein sequence ID" value="TWW81165.1"/>
    <property type="molecule type" value="Genomic_DNA"/>
</dbReference>
<feature type="region of interest" description="Disordered" evidence="1">
    <location>
        <begin position="1"/>
        <end position="61"/>
    </location>
</feature>
<feature type="compositionally biased region" description="Polar residues" evidence="1">
    <location>
        <begin position="23"/>
        <end position="40"/>
    </location>
</feature>
<feature type="compositionally biased region" description="Polar residues" evidence="1">
    <location>
        <begin position="1"/>
        <end position="12"/>
    </location>
</feature>
<reference evidence="2 3" key="1">
    <citation type="submission" date="2019-04" db="EMBL/GenBank/DDBJ databases">
        <title>Chromosome genome assembly for Takifugu flavidus.</title>
        <authorList>
            <person name="Xiao S."/>
        </authorList>
    </citation>
    <scope>NUCLEOTIDE SEQUENCE [LARGE SCALE GENOMIC DNA]</scope>
    <source>
        <strain evidence="2">HTHZ2018</strain>
        <tissue evidence="2">Muscle</tissue>
    </source>
</reference>
<accession>A0A5C6PNY1</accession>
<name>A0A5C6PNY1_9TELE</name>
<evidence type="ECO:0000313" key="2">
    <source>
        <dbReference type="EMBL" id="TWW81165.1"/>
    </source>
</evidence>
<gene>
    <name evidence="2" type="ORF">D4764_01G0009800</name>
</gene>
<evidence type="ECO:0000256" key="1">
    <source>
        <dbReference type="SAM" id="MobiDB-lite"/>
    </source>
</evidence>
<protein>
    <submittedName>
        <fullName evidence="2">Uncharacterized protein</fullName>
    </submittedName>
</protein>
<sequence>MFTNSPSFSFLSSRAGDRGATGEENQQNGNIRHQTSLQTQRKPHSQFTKRLKENQQHKQRLMRQRLIQIHHAQASQKEDVCPSPKALKTLQDISSAKKWQQAKMKNDPSFTISPTNSSAPLKTDKRERHCSKPFVKVHKTDVPAQPADTRGDLFPNKPEEADRQCPRHKKPHPLETCKLFREKPLEERKV</sequence>
<keyword evidence="3" id="KW-1185">Reference proteome</keyword>
<comment type="caution">
    <text evidence="2">The sequence shown here is derived from an EMBL/GenBank/DDBJ whole genome shotgun (WGS) entry which is preliminary data.</text>
</comment>
<proteinExistence type="predicted"/>